<dbReference type="Gene3D" id="2.40.170.20">
    <property type="entry name" value="TonB-dependent receptor, beta-barrel domain"/>
    <property type="match status" value="1"/>
</dbReference>
<dbReference type="InterPro" id="IPR037066">
    <property type="entry name" value="Plug_dom_sf"/>
</dbReference>
<dbReference type="AlphaFoldDB" id="A0A1I2GT13"/>
<dbReference type="Pfam" id="PF07660">
    <property type="entry name" value="STN"/>
    <property type="match status" value="1"/>
</dbReference>
<dbReference type="PROSITE" id="PS52016">
    <property type="entry name" value="TONB_DEPENDENT_REC_3"/>
    <property type="match status" value="1"/>
</dbReference>
<dbReference type="InterPro" id="IPR036942">
    <property type="entry name" value="Beta-barrel_TonB_sf"/>
</dbReference>
<comment type="similarity">
    <text evidence="7">Belongs to the TonB-dependent receptor family.</text>
</comment>
<evidence type="ECO:0000256" key="7">
    <source>
        <dbReference type="PROSITE-ProRule" id="PRU01360"/>
    </source>
</evidence>
<dbReference type="InterPro" id="IPR012910">
    <property type="entry name" value="Plug_dom"/>
</dbReference>
<evidence type="ECO:0000256" key="5">
    <source>
        <dbReference type="ARBA" id="ARBA00023136"/>
    </source>
</evidence>
<dbReference type="RefSeq" id="WP_139218246.1">
    <property type="nucleotide sequence ID" value="NZ_FONW01000003.1"/>
</dbReference>
<keyword evidence="11" id="KW-1185">Reference proteome</keyword>
<dbReference type="SUPFAM" id="SSF49464">
    <property type="entry name" value="Carboxypeptidase regulatory domain-like"/>
    <property type="match status" value="1"/>
</dbReference>
<sequence length="1155" mass="129067">MKKNHSHYGGGATLVSPQKIFLKMKVTLFVVLFSAIQVLATGAYSQTKGFTLAKENTTLENVLKAIEDQSNYYFLYNGSLIDVSQKINVKLENQSLEATLQALFKDADVTYKIYNRQIVLSPAKTAADVQQSMEVKGNVSDASGAPLPGVTVIIKGTTTGTITDFDGNYVLSNVAEGSTLLFSFVGMKPQEVIVGNTSTIDVTLAEESIGIEEVVAIGYGTQKKVNLTGSVSTIDFANEIESRPVTTTSSGLQGAIPNLQITPESGKPGHSASINVRGTTSINGGGPLVLVDGVEMSMDLVNPNDIANVSVLKDAAASSIYGVRAAYGVVLITTKSAGKEGETTVSYSGNVAFSKPTVLPDMVGTSYEHAEFINKALLNANIGVMFEDDHIEGMKAWAQDPTNNPESEIIQGTYRFYGHTNWVDLMMKNSALSHRHNINVSGGGEKTRFYSSIGFVEQQGIIRYAEDKYQRLNTRLSVENQTNDWMKLGFKLLYNYVGEDEPHKYKDDVFRQMVFSSPVRIATPFLGDPNFPEYDPFIGKYFDDQNPISLLKEGGRDMSNTHDIWASVSADLDIMEDWTARIDFTYNRKMDRFSEHRKRIDMITTSFVETEGNTNNNSYKQISRDKSYSSFNAWTQYEKTLGEKHYVKGMVGFNQELTQYSSFSALRRELLSQNLPSLSLGVGDQQVAESGYEWALRGGFFRANYIFDDRYLVEVNGRYDGTSRFPKDNRFVFLPSFSLAWRLSEEAFMESTRGWLDNLKVRGSYGLLGNQLLTAKTWSGNTKYYPYIPFMASGFAGNYLFGTEQDLLINPAGLVSNSLTWEKASTVNFGFDVTMLNQRLDASFDWYRRTTSDMLVKVEYPELLGTSAPPANKAELQTTGWELSVSWKDRIGKDFSYGLGVILSDSQAEITKYDNPTNSLGDHYVGKKIGEVWGYETEGFFAVGEDIASHADQSKLGANWKAGDIKYVDRNDDGFVNNGKNTLEDHGDLKVVGNTTPRYQYGITADVTYKNLYMNLFLQGVGKRDFWPSSEEFWPVATQYYNTQTWFLTDTWTEDNPNTYFPRPIARETKNRQKQSKYMQDASYIRLKSISVGYNIPRNWLDVIRVAKASVFVSGENLWEHSNIKGPYDPEAAKGNGAMLYPFQRTYSVGVNVTF</sequence>
<dbReference type="InterPro" id="IPR011662">
    <property type="entry name" value="Secretin/TonB_short_N"/>
</dbReference>
<keyword evidence="2 7" id="KW-0813">Transport</keyword>
<evidence type="ECO:0000256" key="8">
    <source>
        <dbReference type="SAM" id="MobiDB-lite"/>
    </source>
</evidence>
<dbReference type="SUPFAM" id="SSF56935">
    <property type="entry name" value="Porins"/>
    <property type="match status" value="1"/>
</dbReference>
<dbReference type="Proteomes" id="UP000198964">
    <property type="component" value="Unassembled WGS sequence"/>
</dbReference>
<feature type="domain" description="Secretin/TonB short N-terminal" evidence="9">
    <location>
        <begin position="72"/>
        <end position="123"/>
    </location>
</feature>
<evidence type="ECO:0000259" key="9">
    <source>
        <dbReference type="SMART" id="SM00965"/>
    </source>
</evidence>
<accession>A0A1I2GT13</accession>
<dbReference type="GO" id="GO:0009279">
    <property type="term" value="C:cell outer membrane"/>
    <property type="evidence" value="ECO:0007669"/>
    <property type="project" value="UniProtKB-SubCell"/>
</dbReference>
<evidence type="ECO:0000313" key="10">
    <source>
        <dbReference type="EMBL" id="SFF19796.1"/>
    </source>
</evidence>
<keyword evidence="4 7" id="KW-0812">Transmembrane</keyword>
<evidence type="ECO:0000256" key="2">
    <source>
        <dbReference type="ARBA" id="ARBA00022448"/>
    </source>
</evidence>
<protein>
    <submittedName>
        <fullName evidence="10">TonB-linked outer membrane protein, SusC/RagA family</fullName>
    </submittedName>
</protein>
<keyword evidence="6 7" id="KW-0998">Cell outer membrane</keyword>
<keyword evidence="5 7" id="KW-0472">Membrane</keyword>
<dbReference type="STRING" id="655355.SAMN05216283_10380"/>
<dbReference type="InterPro" id="IPR023996">
    <property type="entry name" value="TonB-dep_OMP_SusC/RagA"/>
</dbReference>
<gene>
    <name evidence="10" type="ORF">SAMN05216283_10380</name>
</gene>
<keyword evidence="3 7" id="KW-1134">Transmembrane beta strand</keyword>
<dbReference type="NCBIfam" id="TIGR04057">
    <property type="entry name" value="SusC_RagA_signa"/>
    <property type="match status" value="1"/>
</dbReference>
<evidence type="ECO:0000313" key="11">
    <source>
        <dbReference type="Proteomes" id="UP000198964"/>
    </source>
</evidence>
<dbReference type="InterPro" id="IPR008969">
    <property type="entry name" value="CarboxyPept-like_regulatory"/>
</dbReference>
<dbReference type="Gene3D" id="2.60.40.1120">
    <property type="entry name" value="Carboxypeptidase-like, regulatory domain"/>
    <property type="match status" value="1"/>
</dbReference>
<evidence type="ECO:0000256" key="6">
    <source>
        <dbReference type="ARBA" id="ARBA00023237"/>
    </source>
</evidence>
<evidence type="ECO:0000256" key="1">
    <source>
        <dbReference type="ARBA" id="ARBA00004571"/>
    </source>
</evidence>
<dbReference type="FunFam" id="2.60.40.1120:FF:000003">
    <property type="entry name" value="Outer membrane protein Omp121"/>
    <property type="match status" value="1"/>
</dbReference>
<organism evidence="10 11">
    <name type="scientific">Sunxiuqinia elliptica</name>
    <dbReference type="NCBI Taxonomy" id="655355"/>
    <lineage>
        <taxon>Bacteria</taxon>
        <taxon>Pseudomonadati</taxon>
        <taxon>Bacteroidota</taxon>
        <taxon>Bacteroidia</taxon>
        <taxon>Marinilabiliales</taxon>
        <taxon>Prolixibacteraceae</taxon>
        <taxon>Sunxiuqinia</taxon>
    </lineage>
</organism>
<feature type="region of interest" description="Disordered" evidence="8">
    <location>
        <begin position="247"/>
        <end position="270"/>
    </location>
</feature>
<dbReference type="InterPro" id="IPR023997">
    <property type="entry name" value="TonB-dep_OMP_SusC/RagA_CS"/>
</dbReference>
<evidence type="ECO:0000256" key="3">
    <source>
        <dbReference type="ARBA" id="ARBA00022452"/>
    </source>
</evidence>
<evidence type="ECO:0000256" key="4">
    <source>
        <dbReference type="ARBA" id="ARBA00022692"/>
    </source>
</evidence>
<dbReference type="EMBL" id="FONW01000003">
    <property type="protein sequence ID" value="SFF19796.1"/>
    <property type="molecule type" value="Genomic_DNA"/>
</dbReference>
<dbReference type="InterPro" id="IPR039426">
    <property type="entry name" value="TonB-dep_rcpt-like"/>
</dbReference>
<dbReference type="Gene3D" id="2.170.130.10">
    <property type="entry name" value="TonB-dependent receptor, plug domain"/>
    <property type="match status" value="1"/>
</dbReference>
<comment type="subcellular location">
    <subcellularLocation>
        <location evidence="1 7">Cell outer membrane</location>
        <topology evidence="1 7">Multi-pass membrane protein</topology>
    </subcellularLocation>
</comment>
<name>A0A1I2GT13_9BACT</name>
<dbReference type="SMART" id="SM00965">
    <property type="entry name" value="STN"/>
    <property type="match status" value="1"/>
</dbReference>
<reference evidence="10 11" key="1">
    <citation type="submission" date="2016-10" db="EMBL/GenBank/DDBJ databases">
        <authorList>
            <person name="de Groot N.N."/>
        </authorList>
    </citation>
    <scope>NUCLEOTIDE SEQUENCE [LARGE SCALE GENOMIC DNA]</scope>
    <source>
        <strain evidence="10 11">CGMCC 1.9156</strain>
    </source>
</reference>
<dbReference type="NCBIfam" id="TIGR04056">
    <property type="entry name" value="OMP_RagA_SusC"/>
    <property type="match status" value="1"/>
</dbReference>
<dbReference type="Pfam" id="PF13715">
    <property type="entry name" value="CarbopepD_reg_2"/>
    <property type="match status" value="1"/>
</dbReference>
<proteinExistence type="inferred from homology"/>
<dbReference type="Gene3D" id="3.55.50.30">
    <property type="match status" value="1"/>
</dbReference>
<dbReference type="Pfam" id="PF07715">
    <property type="entry name" value="Plug"/>
    <property type="match status" value="1"/>
</dbReference>